<keyword evidence="4" id="KW-1185">Reference proteome</keyword>
<dbReference type="GeneID" id="85316171"/>
<dbReference type="AlphaFoldDB" id="A0AAJ0C1J4"/>
<dbReference type="RefSeq" id="XP_060283616.1">
    <property type="nucleotide sequence ID" value="XM_060432984.1"/>
</dbReference>
<feature type="compositionally biased region" description="Basic and acidic residues" evidence="1">
    <location>
        <begin position="175"/>
        <end position="187"/>
    </location>
</feature>
<dbReference type="PANTHER" id="PTHR34502:SF6">
    <property type="entry name" value="DUF6594 DOMAIN-CONTAINING PROTEIN"/>
    <property type="match status" value="1"/>
</dbReference>
<sequence length="745" mass="81058">MSPRYQPPTVETVPELMDEVLEPKPAEVLPVSAPEEGLGIPAAQGLPCQDTPGRDFKHHRLPVAFTRRPERRVAASRISRPRSERSSRRPTKPAKRPGEPRDPSNSEPLFSERDDEHRPDGESGEESAESSRPRHAASPTMFNPAALSLLGPTDTRSGSSSGSGSTVTPASYMHSGEEEPPRGDKPDALSFLDPDSPAVTDESIQRTVAEAATHWHESDMPTSPQSASSSSSASSTNLDSLRSDGGSEQDTEPSTSPEQSVNGDIVSTTFTQVASSPQDCASPLDRAQLVANMRGVRRRQQRGFSQVQAEAKAHRYGTPEMPRGNANLPHLPPNALTPRVGHGHVKHLPRAEKLPLTGYELLAERLSSHANTRQSRNRRRGARHANQENLEESRSPSSKLSGDEETSTPPALPPIYRRFEALNHRLLLHLQDELSELEEQLHRLDTADTQTRRLQNCILPASRRAEYMAGGELQWHKTDILGKIGFKLGQYNHVLSSFTSTQNLPTPSMPDVQSYRTYLATHNPIAEIETRFLDPVEDLVSLAPRRSNHQPTSFSDTDSSSADYSPFSDGAVTPIPSKTTPHFGNPNSADPADPPSSAWTSRSPYQRPDTRGGGERTTTTTTTTTTTNKDGTAPTAAAAPPRPRQGSSAREEPPPPPPSSSHTLQMAMVAGGGGGGAGDFFGGGCSGVGGLGLGYDSDVVVLLCFFWRLMRWRSSFIVWRDVYLFLRRVYNSWDLGEASVGSLRC</sequence>
<evidence type="ECO:0000259" key="2">
    <source>
        <dbReference type="Pfam" id="PF20237"/>
    </source>
</evidence>
<dbReference type="Pfam" id="PF20237">
    <property type="entry name" value="DUF6594"/>
    <property type="match status" value="1"/>
</dbReference>
<dbReference type="PANTHER" id="PTHR34502">
    <property type="entry name" value="DUF6594 DOMAIN-CONTAINING PROTEIN-RELATED"/>
    <property type="match status" value="1"/>
</dbReference>
<evidence type="ECO:0000256" key="1">
    <source>
        <dbReference type="SAM" id="MobiDB-lite"/>
    </source>
</evidence>
<dbReference type="Proteomes" id="UP001244011">
    <property type="component" value="Unassembled WGS sequence"/>
</dbReference>
<feature type="region of interest" description="Disordered" evidence="1">
    <location>
        <begin position="37"/>
        <end position="281"/>
    </location>
</feature>
<feature type="compositionally biased region" description="Low complexity" evidence="1">
    <location>
        <begin position="553"/>
        <end position="565"/>
    </location>
</feature>
<feature type="compositionally biased region" description="Polar residues" evidence="1">
    <location>
        <begin position="246"/>
        <end position="279"/>
    </location>
</feature>
<reference evidence="3" key="1">
    <citation type="submission" date="2023-06" db="EMBL/GenBank/DDBJ databases">
        <title>Genome-scale phylogeny and comparative genomics of the fungal order Sordariales.</title>
        <authorList>
            <consortium name="Lawrence Berkeley National Laboratory"/>
            <person name="Hensen N."/>
            <person name="Bonometti L."/>
            <person name="Westerberg I."/>
            <person name="Brannstrom I.O."/>
            <person name="Guillou S."/>
            <person name="Cros-Aarteil S."/>
            <person name="Calhoun S."/>
            <person name="Haridas S."/>
            <person name="Kuo A."/>
            <person name="Mondo S."/>
            <person name="Pangilinan J."/>
            <person name="Riley R."/>
            <person name="Labutti K."/>
            <person name="Andreopoulos B."/>
            <person name="Lipzen A."/>
            <person name="Chen C."/>
            <person name="Yanf M."/>
            <person name="Daum C."/>
            <person name="Ng V."/>
            <person name="Clum A."/>
            <person name="Steindorff A."/>
            <person name="Ohm R."/>
            <person name="Martin F."/>
            <person name="Silar P."/>
            <person name="Natvig D."/>
            <person name="Lalanne C."/>
            <person name="Gautier V."/>
            <person name="Ament-Velasquez S.L."/>
            <person name="Kruys A."/>
            <person name="Hutchinson M.I."/>
            <person name="Powell A.J."/>
            <person name="Barry K."/>
            <person name="Miller A.N."/>
            <person name="Grigoriev I.V."/>
            <person name="Debuchy R."/>
            <person name="Gladieux P."/>
            <person name="Thoren M.H."/>
            <person name="Johannesson H."/>
        </authorList>
    </citation>
    <scope>NUCLEOTIDE SEQUENCE</scope>
    <source>
        <strain evidence="3">8032-3</strain>
    </source>
</reference>
<feature type="compositionally biased region" description="Low complexity" evidence="1">
    <location>
        <begin position="617"/>
        <end position="639"/>
    </location>
</feature>
<organism evidence="3 4">
    <name type="scientific">Phialemonium atrogriseum</name>
    <dbReference type="NCBI Taxonomy" id="1093897"/>
    <lineage>
        <taxon>Eukaryota</taxon>
        <taxon>Fungi</taxon>
        <taxon>Dikarya</taxon>
        <taxon>Ascomycota</taxon>
        <taxon>Pezizomycotina</taxon>
        <taxon>Sordariomycetes</taxon>
        <taxon>Sordariomycetidae</taxon>
        <taxon>Cephalothecales</taxon>
        <taxon>Cephalothecaceae</taxon>
        <taxon>Phialemonium</taxon>
    </lineage>
</organism>
<evidence type="ECO:0000313" key="4">
    <source>
        <dbReference type="Proteomes" id="UP001244011"/>
    </source>
</evidence>
<feature type="compositionally biased region" description="Basic and acidic residues" evidence="1">
    <location>
        <begin position="96"/>
        <end position="121"/>
    </location>
</feature>
<feature type="region of interest" description="Disordered" evidence="1">
    <location>
        <begin position="543"/>
        <end position="665"/>
    </location>
</feature>
<feature type="region of interest" description="Disordered" evidence="1">
    <location>
        <begin position="367"/>
        <end position="413"/>
    </location>
</feature>
<name>A0AAJ0C1J4_9PEZI</name>
<feature type="compositionally biased region" description="Low complexity" evidence="1">
    <location>
        <begin position="585"/>
        <end position="598"/>
    </location>
</feature>
<proteinExistence type="predicted"/>
<feature type="domain" description="DUF6594" evidence="2">
    <location>
        <begin position="410"/>
        <end position="554"/>
    </location>
</feature>
<evidence type="ECO:0000313" key="3">
    <source>
        <dbReference type="EMBL" id="KAK1767403.1"/>
    </source>
</evidence>
<dbReference type="EMBL" id="MU839008">
    <property type="protein sequence ID" value="KAK1767403.1"/>
    <property type="molecule type" value="Genomic_DNA"/>
</dbReference>
<feature type="compositionally biased region" description="Low complexity" evidence="1">
    <location>
        <begin position="220"/>
        <end position="240"/>
    </location>
</feature>
<gene>
    <name evidence="3" type="ORF">QBC33DRAFT_67875</name>
</gene>
<dbReference type="InterPro" id="IPR046529">
    <property type="entry name" value="DUF6594"/>
</dbReference>
<protein>
    <recommendedName>
        <fullName evidence="2">DUF6594 domain-containing protein</fullName>
    </recommendedName>
</protein>
<comment type="caution">
    <text evidence="3">The sequence shown here is derived from an EMBL/GenBank/DDBJ whole genome shotgun (WGS) entry which is preliminary data.</text>
</comment>
<accession>A0AAJ0C1J4</accession>